<sequence length="208" mass="21835">MRLPATIQAFVKDEGGFAAEFALVLPLLLLFVLGTIDIGLYSWRLNQAEKATQIGARWAIVTNPVVPELATISMVNSTVAGSTVAQGDRIPKMNFDITCDDSGCTCAGSDCGTLGTISRDGTAFDSVAGRIQDIAPFAEDGDIEIVYSGSGLGFAGDPNGPDIVPFVTVRINDVEYSPLTLFVFGGTVDLGDFSYTMTLEDASGTSSN</sequence>
<evidence type="ECO:0000313" key="4">
    <source>
        <dbReference type="Proteomes" id="UP000057938"/>
    </source>
</evidence>
<proteinExistence type="predicted"/>
<keyword evidence="1" id="KW-0472">Membrane</keyword>
<keyword evidence="1" id="KW-1133">Transmembrane helix</keyword>
<feature type="transmembrane region" description="Helical" evidence="1">
    <location>
        <begin position="21"/>
        <end position="43"/>
    </location>
</feature>
<name>A0A0M4LVJ5_9SPHN</name>
<dbReference type="RefSeq" id="WP_061924976.1">
    <property type="nucleotide sequence ID" value="NZ_CP012669.1"/>
</dbReference>
<gene>
    <name evidence="3" type="ORF">AMC99_01567</name>
</gene>
<evidence type="ECO:0000313" key="3">
    <source>
        <dbReference type="EMBL" id="ALE16859.1"/>
    </source>
</evidence>
<organism evidence="3 4">
    <name type="scientific">Altererythrobacter epoxidivorans</name>
    <dbReference type="NCBI Taxonomy" id="361183"/>
    <lineage>
        <taxon>Bacteria</taxon>
        <taxon>Pseudomonadati</taxon>
        <taxon>Pseudomonadota</taxon>
        <taxon>Alphaproteobacteria</taxon>
        <taxon>Sphingomonadales</taxon>
        <taxon>Erythrobacteraceae</taxon>
        <taxon>Altererythrobacter</taxon>
    </lineage>
</organism>
<reference evidence="3 4" key="1">
    <citation type="submission" date="2015-09" db="EMBL/GenBank/DDBJ databases">
        <title>Complete genome sequence of a benzo[a]pyrene-degrading bacterium Altererythrobacter epoxidivorans CGMCC 1.7731T.</title>
        <authorList>
            <person name="Li Z."/>
            <person name="Cheng H."/>
            <person name="Huo Y."/>
            <person name="Xu X."/>
        </authorList>
    </citation>
    <scope>NUCLEOTIDE SEQUENCE [LARGE SCALE GENOMIC DNA]</scope>
    <source>
        <strain evidence="3 4">CGMCC 1.7731</strain>
    </source>
</reference>
<dbReference type="Pfam" id="PF07811">
    <property type="entry name" value="TadE"/>
    <property type="match status" value="1"/>
</dbReference>
<dbReference type="STRING" id="361183.AMC99_01567"/>
<accession>A0A0M4LVJ5</accession>
<dbReference type="PATRIC" id="fig|361183.4.peg.1540"/>
<dbReference type="Proteomes" id="UP000057938">
    <property type="component" value="Chromosome"/>
</dbReference>
<dbReference type="InterPro" id="IPR012495">
    <property type="entry name" value="TadE-like_dom"/>
</dbReference>
<dbReference type="OrthoDB" id="7187024at2"/>
<keyword evidence="4" id="KW-1185">Reference proteome</keyword>
<keyword evidence="1" id="KW-0812">Transmembrane</keyword>
<dbReference type="EMBL" id="CP012669">
    <property type="protein sequence ID" value="ALE16859.1"/>
    <property type="molecule type" value="Genomic_DNA"/>
</dbReference>
<dbReference type="KEGG" id="aep:AMC99_01567"/>
<dbReference type="AlphaFoldDB" id="A0A0M4LVJ5"/>
<evidence type="ECO:0000256" key="1">
    <source>
        <dbReference type="SAM" id="Phobius"/>
    </source>
</evidence>
<protein>
    <recommendedName>
        <fullName evidence="2">TadE-like domain-containing protein</fullName>
    </recommendedName>
</protein>
<feature type="domain" description="TadE-like" evidence="2">
    <location>
        <begin position="17"/>
        <end position="57"/>
    </location>
</feature>
<evidence type="ECO:0000259" key="2">
    <source>
        <dbReference type="Pfam" id="PF07811"/>
    </source>
</evidence>